<dbReference type="PANTHER" id="PTHR12363">
    <property type="entry name" value="TRANSPORTIN 3 AND IMPORTIN 13"/>
    <property type="match status" value="1"/>
</dbReference>
<keyword evidence="5" id="KW-0677">Repeat</keyword>
<proteinExistence type="inferred from homology"/>
<evidence type="ECO:0000313" key="9">
    <source>
        <dbReference type="Proteomes" id="UP001385951"/>
    </source>
</evidence>
<evidence type="ECO:0000256" key="6">
    <source>
        <dbReference type="ARBA" id="ARBA00023242"/>
    </source>
</evidence>
<evidence type="ECO:0000256" key="4">
    <source>
        <dbReference type="ARBA" id="ARBA00022448"/>
    </source>
</evidence>
<reference evidence="8 9" key="1">
    <citation type="submission" date="2022-09" db="EMBL/GenBank/DDBJ databases">
        <authorList>
            <person name="Palmer J.M."/>
        </authorList>
    </citation>
    <scope>NUCLEOTIDE SEQUENCE [LARGE SCALE GENOMIC DNA]</scope>
    <source>
        <strain evidence="8 9">DSM 7382</strain>
    </source>
</reference>
<evidence type="ECO:0000256" key="5">
    <source>
        <dbReference type="ARBA" id="ARBA00022737"/>
    </source>
</evidence>
<dbReference type="GO" id="GO:0005737">
    <property type="term" value="C:cytoplasm"/>
    <property type="evidence" value="ECO:0007669"/>
    <property type="project" value="TreeGrafter"/>
</dbReference>
<protein>
    <recommendedName>
        <fullName evidence="3">Importin-13</fullName>
    </recommendedName>
</protein>
<evidence type="ECO:0000256" key="1">
    <source>
        <dbReference type="ARBA" id="ARBA00004123"/>
    </source>
</evidence>
<comment type="similarity">
    <text evidence="2">Belongs to the importin beta family.</text>
</comment>
<dbReference type="Pfam" id="PF18806">
    <property type="entry name" value="Importin_rep_3"/>
    <property type="match status" value="1"/>
</dbReference>
<keyword evidence="9" id="KW-1185">Reference proteome</keyword>
<keyword evidence="4" id="KW-0813">Transport</keyword>
<accession>A0AAW0FZ78</accession>
<dbReference type="GO" id="GO:0006606">
    <property type="term" value="P:protein import into nucleus"/>
    <property type="evidence" value="ECO:0007669"/>
    <property type="project" value="TreeGrafter"/>
</dbReference>
<dbReference type="Pfam" id="PF18773">
    <property type="entry name" value="Importin_rep"/>
    <property type="match status" value="1"/>
</dbReference>
<evidence type="ECO:0000313" key="8">
    <source>
        <dbReference type="EMBL" id="KAK7684394.1"/>
    </source>
</evidence>
<dbReference type="SUPFAM" id="SSF48371">
    <property type="entry name" value="ARM repeat"/>
    <property type="match status" value="1"/>
</dbReference>
<dbReference type="InterPro" id="IPR016024">
    <property type="entry name" value="ARM-type_fold"/>
</dbReference>
<dbReference type="InterPro" id="IPR013598">
    <property type="entry name" value="Exportin-1/Importin-b-like"/>
</dbReference>
<keyword evidence="6" id="KW-0539">Nucleus</keyword>
<dbReference type="PANTHER" id="PTHR12363:SF33">
    <property type="entry name" value="IMPORTIN-13"/>
    <property type="match status" value="1"/>
</dbReference>
<evidence type="ECO:0000256" key="3">
    <source>
        <dbReference type="ARBA" id="ARBA00016020"/>
    </source>
</evidence>
<feature type="domain" description="Exportin-1/Importin-beta-like" evidence="7">
    <location>
        <begin position="113"/>
        <end position="245"/>
    </location>
</feature>
<organism evidence="8 9">
    <name type="scientific">Cerrena zonata</name>
    <dbReference type="NCBI Taxonomy" id="2478898"/>
    <lineage>
        <taxon>Eukaryota</taxon>
        <taxon>Fungi</taxon>
        <taxon>Dikarya</taxon>
        <taxon>Basidiomycota</taxon>
        <taxon>Agaricomycotina</taxon>
        <taxon>Agaricomycetes</taxon>
        <taxon>Polyporales</taxon>
        <taxon>Cerrenaceae</taxon>
        <taxon>Cerrena</taxon>
    </lineage>
</organism>
<dbReference type="InterPro" id="IPR051345">
    <property type="entry name" value="Importin_beta-like_NTR"/>
</dbReference>
<dbReference type="AlphaFoldDB" id="A0AAW0FZ78"/>
<evidence type="ECO:0000256" key="2">
    <source>
        <dbReference type="ARBA" id="ARBA00007991"/>
    </source>
</evidence>
<dbReference type="GO" id="GO:0005634">
    <property type="term" value="C:nucleus"/>
    <property type="evidence" value="ECO:0007669"/>
    <property type="project" value="UniProtKB-SubCell"/>
</dbReference>
<dbReference type="Proteomes" id="UP001385951">
    <property type="component" value="Unassembled WGS sequence"/>
</dbReference>
<gene>
    <name evidence="8" type="ORF">QCA50_012341</name>
</gene>
<evidence type="ECO:0000259" key="7">
    <source>
        <dbReference type="Pfam" id="PF08389"/>
    </source>
</evidence>
<comment type="caution">
    <text evidence="8">The sequence shown here is derived from an EMBL/GenBank/DDBJ whole genome shotgun (WGS) entry which is preliminary data.</text>
</comment>
<dbReference type="InterPro" id="IPR040520">
    <property type="entry name" value="Importin_rep_3"/>
</dbReference>
<sequence>MDNVGFLPHIPESDISQAAQLIQQAYDPHSQLSSEHQRRLQQELFDIQKRPEAWGLVLPFLSHSDTNVQFFGAHTVQVKIARDWTTFPQDNVLELRDLLVTLTGQAITSGQNKVILRKLFVAISSLALKLCSRHPSPWPNWLVSTVQRLSEMGASAEHLLDFLAIVAEEVDTADLLSPNKSTMRGTLSEAIGMVTQAIVSCMSKPRPHPSPSELRAALKCLEAWLIYLPTNNLVPLIPGLLQLLSPLQQQAPYEFEEDEFVPASDALQEIMSKSALADGAGTKTLTEPLLVWCDRYGSAIVEQTLSLGFADGVSRSFCKLLAALGEHSCQYLASNLASSVIPSPILPQGLTSAVLPSKSQLVQTFLKLLLAYTSMPGYHGVDEEESELTLGFWYLFQEALWNVDADVDEAEVETPEHVKAEKDQWTVAKAVYSELVKVLRRKVVWPPVSVLNGWARDQRDKFQNYRRDVGDTLINAYYILRDDMITYYVNDLAQHLSVRQPNSGWEEAEGTLHCVMATQEAIPIEPNPDLSRLFSAEILDHLPTSGGSRIRRTMIVLIGSYASWFTTQPTIPPGSTIPSLLLNVLTYVVSALTEPTLCLFAANTLRDLCDANRTALAPHIAAFGELHARVANIPDTEKSKVLQSISSVIQALPAEEEIAPVEAILTPVISRLFEALQSSTFQPEDAKAIATQQFFILTGVSKGLTRTADSILGLDDSPDEQAEIERMKRAREDPRVVRIREAILDAIRKAIDLWSTDAGIGSALSELVKAITALPSDTTLLTLQPGPLLELICLASQNQLTAVWFNLIQMLVTQLNPPALLPPLFKATPSTEAHAIILNVLAVLLQTSLSFFSQAGNMEFNPDIVQAFFTCHEAIAQNFISIFYQLPIELFNACIRCAISALSLQERYSLVYACNFLAQIINKTSANDDLKEARALFFQTHGKSIVRTILHGFAGQAPRSANPNLIELLSVMVTRTPGETRTWMTEVLYAEDFPPSKATPESKEKLLKSVFSSRSLRRTRDAAQQFSLIARGLEGSSFGYASVTM</sequence>
<comment type="subcellular location">
    <subcellularLocation>
        <location evidence="1">Nucleus</location>
    </subcellularLocation>
</comment>
<dbReference type="Pfam" id="PF08389">
    <property type="entry name" value="Xpo1"/>
    <property type="match status" value="1"/>
</dbReference>
<dbReference type="InterPro" id="IPR040709">
    <property type="entry name" value="Importin_rep_1"/>
</dbReference>
<dbReference type="Gene3D" id="1.25.10.10">
    <property type="entry name" value="Leucine-rich Repeat Variant"/>
    <property type="match status" value="1"/>
</dbReference>
<name>A0AAW0FZ78_9APHY</name>
<dbReference type="EMBL" id="JASBNA010000025">
    <property type="protein sequence ID" value="KAK7684394.1"/>
    <property type="molecule type" value="Genomic_DNA"/>
</dbReference>
<dbReference type="InterPro" id="IPR011989">
    <property type="entry name" value="ARM-like"/>
</dbReference>